<evidence type="ECO:0000313" key="2">
    <source>
        <dbReference type="Proteomes" id="UP001064048"/>
    </source>
</evidence>
<organism evidence="1 2">
    <name type="scientific">Choristoneura fumiferana</name>
    <name type="common">Spruce budworm moth</name>
    <name type="synonym">Archips fumiferana</name>
    <dbReference type="NCBI Taxonomy" id="7141"/>
    <lineage>
        <taxon>Eukaryota</taxon>
        <taxon>Metazoa</taxon>
        <taxon>Ecdysozoa</taxon>
        <taxon>Arthropoda</taxon>
        <taxon>Hexapoda</taxon>
        <taxon>Insecta</taxon>
        <taxon>Pterygota</taxon>
        <taxon>Neoptera</taxon>
        <taxon>Endopterygota</taxon>
        <taxon>Lepidoptera</taxon>
        <taxon>Glossata</taxon>
        <taxon>Ditrysia</taxon>
        <taxon>Tortricoidea</taxon>
        <taxon>Tortricidae</taxon>
        <taxon>Tortricinae</taxon>
        <taxon>Choristoneura</taxon>
    </lineage>
</organism>
<dbReference type="EMBL" id="CM046112">
    <property type="protein sequence ID" value="KAI8428751.1"/>
    <property type="molecule type" value="Genomic_DNA"/>
</dbReference>
<accession>A0ACC0JX15</accession>
<gene>
    <name evidence="1" type="ORF">MSG28_007436</name>
</gene>
<evidence type="ECO:0000313" key="1">
    <source>
        <dbReference type="EMBL" id="KAI8428751.1"/>
    </source>
</evidence>
<keyword evidence="2" id="KW-1185">Reference proteome</keyword>
<dbReference type="Proteomes" id="UP001064048">
    <property type="component" value="Chromosome 12"/>
</dbReference>
<protein>
    <submittedName>
        <fullName evidence="1">Uncharacterized protein</fullName>
    </submittedName>
</protein>
<reference evidence="1 2" key="1">
    <citation type="journal article" date="2022" name="Genome Biol. Evol.">
        <title>The Spruce Budworm Genome: Reconstructing the Evolutionary History of Antifreeze Proteins.</title>
        <authorList>
            <person name="Beliveau C."/>
            <person name="Gagne P."/>
            <person name="Picq S."/>
            <person name="Vernygora O."/>
            <person name="Keeling C.I."/>
            <person name="Pinkney K."/>
            <person name="Doucet D."/>
            <person name="Wen F."/>
            <person name="Johnston J.S."/>
            <person name="Maaroufi H."/>
            <person name="Boyle B."/>
            <person name="Laroche J."/>
            <person name="Dewar K."/>
            <person name="Juretic N."/>
            <person name="Blackburn G."/>
            <person name="Nisole A."/>
            <person name="Brunet B."/>
            <person name="Brandao M."/>
            <person name="Lumley L."/>
            <person name="Duan J."/>
            <person name="Quan G."/>
            <person name="Lucarotti C.J."/>
            <person name="Roe A.D."/>
            <person name="Sperling F.A.H."/>
            <person name="Levesque R.C."/>
            <person name="Cusson M."/>
        </authorList>
    </citation>
    <scope>NUCLEOTIDE SEQUENCE [LARGE SCALE GENOMIC DNA]</scope>
    <source>
        <strain evidence="1">Glfc:IPQL:Cfum</strain>
    </source>
</reference>
<comment type="caution">
    <text evidence="1">The sequence shown here is derived from an EMBL/GenBank/DDBJ whole genome shotgun (WGS) entry which is preliminary data.</text>
</comment>
<name>A0ACC0JX15_CHOFU</name>
<sequence length="277" mass="32742">MDTGYEAIMENVYPSKETDIIQRWSLSETSIGLGIVLAMYLLLVLKILPNYMKDRQPYDLKSILTKYNAFQVVSSVYVVYLYARYIVRYGIITTRCPKGEDLQGVITEIYPYFIAKHLDLLDTIFFVLRKKDSQVTFLHLYHHTAMVSWTWLHLMYHPTDHFVVVGLLNSFVHVLMYAYYGIASMGPEYQKYVWWKKHLTKVQLVQFVLVVSHLHYQQKLTPCPLPSFFHYFCVISIGSFFFLFLKFYFQSYSAKRTDSNKDRVDGVRKCECNIKRD</sequence>
<proteinExistence type="predicted"/>